<feature type="active site" evidence="5">
    <location>
        <position position="251"/>
    </location>
</feature>
<dbReference type="GO" id="GO:0090499">
    <property type="term" value="F:pimelyl-[acyl-carrier protein] methyl ester esterase activity"/>
    <property type="evidence" value="ECO:0007669"/>
    <property type="project" value="UniProtKB-EC"/>
</dbReference>
<evidence type="ECO:0000313" key="8">
    <source>
        <dbReference type="Proteomes" id="UP000613743"/>
    </source>
</evidence>
<feature type="binding site" evidence="5">
    <location>
        <begin position="160"/>
        <end position="164"/>
    </location>
    <ligand>
        <name>substrate</name>
    </ligand>
</feature>
<dbReference type="GO" id="GO:0016020">
    <property type="term" value="C:membrane"/>
    <property type="evidence" value="ECO:0007669"/>
    <property type="project" value="TreeGrafter"/>
</dbReference>
<dbReference type="InterPro" id="IPR010076">
    <property type="entry name" value="BioH"/>
</dbReference>
<dbReference type="GO" id="GO:0009102">
    <property type="term" value="P:biotin biosynthetic process"/>
    <property type="evidence" value="ECO:0007669"/>
    <property type="project" value="UniProtKB-UniRule"/>
</dbReference>
<dbReference type="HAMAP" id="MF_01260">
    <property type="entry name" value="Carboxylester"/>
    <property type="match status" value="1"/>
</dbReference>
<evidence type="ECO:0000256" key="3">
    <source>
        <dbReference type="ARBA" id="ARBA00022756"/>
    </source>
</evidence>
<dbReference type="InterPro" id="IPR000073">
    <property type="entry name" value="AB_hydrolase_1"/>
</dbReference>
<evidence type="ECO:0000259" key="6">
    <source>
        <dbReference type="Pfam" id="PF00561"/>
    </source>
</evidence>
<dbReference type="Proteomes" id="UP000613743">
    <property type="component" value="Unassembled WGS sequence"/>
</dbReference>
<evidence type="ECO:0000256" key="4">
    <source>
        <dbReference type="ARBA" id="ARBA00022801"/>
    </source>
</evidence>
<keyword evidence="4 5" id="KW-0378">Hydrolase</keyword>
<feature type="domain" description="AB hydrolase-1" evidence="6">
    <location>
        <begin position="16"/>
        <end position="257"/>
    </location>
</feature>
<dbReference type="PANTHER" id="PTHR43798">
    <property type="entry name" value="MONOACYLGLYCEROL LIPASE"/>
    <property type="match status" value="1"/>
</dbReference>
<dbReference type="SUPFAM" id="SSF53474">
    <property type="entry name" value="alpha/beta-Hydrolases"/>
    <property type="match status" value="1"/>
</dbReference>
<dbReference type="PRINTS" id="PR00111">
    <property type="entry name" value="ABHYDROLASE"/>
</dbReference>
<comment type="pathway">
    <text evidence="5">Cofactor biosynthesis; biotin biosynthesis.</text>
</comment>
<dbReference type="InterPro" id="IPR029058">
    <property type="entry name" value="AB_hydrolase_fold"/>
</dbReference>
<feature type="active site" description="Nucleophile" evidence="5">
    <location>
        <position position="97"/>
    </location>
</feature>
<dbReference type="EMBL" id="BMPZ01000004">
    <property type="protein sequence ID" value="GGI81705.1"/>
    <property type="molecule type" value="Genomic_DNA"/>
</dbReference>
<feature type="binding site" evidence="5">
    <location>
        <position position="23"/>
    </location>
    <ligand>
        <name>substrate</name>
    </ligand>
</feature>
<comment type="subunit">
    <text evidence="5">Monomer.</text>
</comment>
<organism evidence="7 8">
    <name type="scientific">Shewanella gelidii</name>
    <dbReference type="NCBI Taxonomy" id="1642821"/>
    <lineage>
        <taxon>Bacteria</taxon>
        <taxon>Pseudomonadati</taxon>
        <taxon>Pseudomonadota</taxon>
        <taxon>Gammaproteobacteria</taxon>
        <taxon>Alteromonadales</taxon>
        <taxon>Shewanellaceae</taxon>
        <taxon>Shewanella</taxon>
    </lineage>
</organism>
<reference evidence="7" key="1">
    <citation type="journal article" date="2014" name="Int. J. Syst. Evol. Microbiol.">
        <title>Complete genome sequence of Corynebacterium casei LMG S-19264T (=DSM 44701T), isolated from a smear-ripened cheese.</title>
        <authorList>
            <consortium name="US DOE Joint Genome Institute (JGI-PGF)"/>
            <person name="Walter F."/>
            <person name="Albersmeier A."/>
            <person name="Kalinowski J."/>
            <person name="Ruckert C."/>
        </authorList>
    </citation>
    <scope>NUCLEOTIDE SEQUENCE</scope>
    <source>
        <strain evidence="7">JCM 30804</strain>
    </source>
</reference>
<comment type="caution">
    <text evidence="7">The sequence shown here is derived from an EMBL/GenBank/DDBJ whole genome shotgun (WGS) entry which is preliminary data.</text>
</comment>
<comment type="subcellular location">
    <subcellularLocation>
        <location evidence="5">Cytoplasm</location>
    </subcellularLocation>
</comment>
<feature type="binding site" evidence="5">
    <location>
        <position position="251"/>
    </location>
    <ligand>
        <name>substrate</name>
    </ligand>
</feature>
<feature type="binding site" evidence="5">
    <location>
        <begin position="97"/>
        <end position="98"/>
    </location>
    <ligand>
        <name>substrate</name>
    </ligand>
</feature>
<evidence type="ECO:0000256" key="2">
    <source>
        <dbReference type="ARBA" id="ARBA00022490"/>
    </source>
</evidence>
<dbReference type="EC" id="3.1.1.85" evidence="5"/>
<keyword evidence="3 5" id="KW-0093">Biotin biosynthesis</keyword>
<name>A0A917N9V9_9GAMM</name>
<proteinExistence type="inferred from homology"/>
<dbReference type="NCBIfam" id="TIGR01738">
    <property type="entry name" value="bioH"/>
    <property type="match status" value="1"/>
</dbReference>
<comment type="catalytic activity">
    <reaction evidence="5">
        <text>6-carboxyhexanoyl-[ACP] methyl ester + H2O = 6-carboxyhexanoyl-[ACP] + methanol + H(+)</text>
        <dbReference type="Rhea" id="RHEA:42700"/>
        <dbReference type="Rhea" id="RHEA-COMP:9955"/>
        <dbReference type="Rhea" id="RHEA-COMP:10186"/>
        <dbReference type="ChEBI" id="CHEBI:15377"/>
        <dbReference type="ChEBI" id="CHEBI:15378"/>
        <dbReference type="ChEBI" id="CHEBI:17790"/>
        <dbReference type="ChEBI" id="CHEBI:78846"/>
        <dbReference type="ChEBI" id="CHEBI:82735"/>
        <dbReference type="EC" id="3.1.1.85"/>
    </reaction>
</comment>
<dbReference type="InterPro" id="IPR050266">
    <property type="entry name" value="AB_hydrolase_sf"/>
</dbReference>
<dbReference type="RefSeq" id="WP_188920195.1">
    <property type="nucleotide sequence ID" value="NZ_BMPZ01000004.1"/>
</dbReference>
<reference evidence="7" key="2">
    <citation type="submission" date="2020-09" db="EMBL/GenBank/DDBJ databases">
        <authorList>
            <person name="Sun Q."/>
            <person name="Ohkuma M."/>
        </authorList>
    </citation>
    <scope>NUCLEOTIDE SEQUENCE</scope>
    <source>
        <strain evidence="7">JCM 30804</strain>
    </source>
</reference>
<dbReference type="GO" id="GO:0005737">
    <property type="term" value="C:cytoplasm"/>
    <property type="evidence" value="ECO:0007669"/>
    <property type="project" value="UniProtKB-SubCell"/>
</dbReference>
<sequence length="276" mass="30850">MKQPYLHIEQKGQGQPIVVLHGWGVNNQIFAPLQQALANYSAHYVDLPGFGDSQPSDITKIESTTEQTGDFCLAVVDDWVDSIMNHVPQGAIWIGWSLGGLVATRAAQKYPQQVSALATIASSPFFVAEPEKSWPGIAPKILEQFVHQLQQHPKRTIERFLAIQAMGSDSAKQDIKVIKQLVLEKPLPKPEVLGLGLQLLQHVNLKGLTSEIKQPWLRLWGRKDTLVPLQLSSQLYQADHIQDIVFENASHAPFISHAEEFNTALCHWLNMVVNKH</sequence>
<dbReference type="Pfam" id="PF00561">
    <property type="entry name" value="Abhydrolase_1"/>
    <property type="match status" value="1"/>
</dbReference>
<dbReference type="Gene3D" id="3.40.50.1820">
    <property type="entry name" value="alpha/beta hydrolase"/>
    <property type="match status" value="1"/>
</dbReference>
<comment type="similarity">
    <text evidence="5">Belongs to the AB hydrolase superfamily. Carboxylesterase BioH family.</text>
</comment>
<evidence type="ECO:0000256" key="5">
    <source>
        <dbReference type="HAMAP-Rule" id="MF_01260"/>
    </source>
</evidence>
<keyword evidence="8" id="KW-1185">Reference proteome</keyword>
<evidence type="ECO:0000256" key="1">
    <source>
        <dbReference type="ARBA" id="ARBA00022487"/>
    </source>
</evidence>
<keyword evidence="2 5" id="KW-0963">Cytoplasm</keyword>
<feature type="active site" evidence="5">
    <location>
        <position position="224"/>
    </location>
</feature>
<evidence type="ECO:0000313" key="7">
    <source>
        <dbReference type="EMBL" id="GGI81705.1"/>
    </source>
</evidence>
<comment type="function">
    <text evidence="5">The physiological role of BioH is to remove the methyl group introduced by BioC when the pimeloyl moiety is complete. It allows to synthesize pimeloyl-ACP via the fatty acid synthetic pathway through the hydrolysis of the ester bonds of pimeloyl-ACP esters.</text>
</comment>
<gene>
    <name evidence="5 7" type="primary">bioH</name>
    <name evidence="7" type="ORF">GCM10009332_18760</name>
</gene>
<keyword evidence="1 5" id="KW-0719">Serine esterase</keyword>
<dbReference type="AlphaFoldDB" id="A0A917N9V9"/>
<accession>A0A917N9V9</accession>
<protein>
    <recommendedName>
        <fullName evidence="5">Pimeloyl-[acyl-carrier protein] methyl ester esterase</fullName>
        <ecNumber evidence="5">3.1.1.85</ecNumber>
    </recommendedName>
    <alternativeName>
        <fullName evidence="5">Biotin synthesis protein BioH</fullName>
    </alternativeName>
    <alternativeName>
        <fullName evidence="5">Carboxylesterase BioH</fullName>
    </alternativeName>
</protein>
<dbReference type="PANTHER" id="PTHR43798:SF31">
    <property type="entry name" value="AB HYDROLASE SUPERFAMILY PROTEIN YCLE"/>
    <property type="match status" value="1"/>
</dbReference>